<dbReference type="SUPFAM" id="SSF52374">
    <property type="entry name" value="Nucleotidylyl transferase"/>
    <property type="match status" value="1"/>
</dbReference>
<dbReference type="SUPFAM" id="SSF88697">
    <property type="entry name" value="PUA domain-like"/>
    <property type="match status" value="1"/>
</dbReference>
<dbReference type="GO" id="GO:0005524">
    <property type="term" value="F:ATP binding"/>
    <property type="evidence" value="ECO:0007669"/>
    <property type="project" value="UniProtKB-KW"/>
</dbReference>
<dbReference type="InterPro" id="IPR027417">
    <property type="entry name" value="P-loop_NTPase"/>
</dbReference>
<dbReference type="UniPathway" id="UPA00140">
    <property type="reaction ID" value="UER00205"/>
</dbReference>
<dbReference type="InterPro" id="IPR002891">
    <property type="entry name" value="APS"/>
</dbReference>
<accession>A0A7C5L379</accession>
<evidence type="ECO:0000256" key="3">
    <source>
        <dbReference type="ARBA" id="ARBA00022679"/>
    </source>
</evidence>
<dbReference type="NCBIfam" id="TIGR00339">
    <property type="entry name" value="sopT"/>
    <property type="match status" value="1"/>
</dbReference>
<keyword evidence="5" id="KW-0547">Nucleotide-binding</keyword>
<evidence type="ECO:0000259" key="10">
    <source>
        <dbReference type="Pfam" id="PF14306"/>
    </source>
</evidence>
<dbReference type="Gene3D" id="3.40.50.620">
    <property type="entry name" value="HUPs"/>
    <property type="match status" value="1"/>
</dbReference>
<gene>
    <name evidence="11" type="ORF">ENJ61_04500</name>
</gene>
<comment type="catalytic activity">
    <reaction evidence="7">
        <text>sulfate + ATP + H(+) = adenosine 5'-phosphosulfate + diphosphate</text>
        <dbReference type="Rhea" id="RHEA:18133"/>
        <dbReference type="ChEBI" id="CHEBI:15378"/>
        <dbReference type="ChEBI" id="CHEBI:16189"/>
        <dbReference type="ChEBI" id="CHEBI:30616"/>
        <dbReference type="ChEBI" id="CHEBI:33019"/>
        <dbReference type="ChEBI" id="CHEBI:58243"/>
        <dbReference type="EC" id="2.7.7.4"/>
    </reaction>
</comment>
<dbReference type="InterPro" id="IPR002650">
    <property type="entry name" value="Sulphate_adenylyltransferase"/>
</dbReference>
<comment type="pathway">
    <text evidence="2">Sulfur metabolism; hydrogen sulfide biosynthesis; sulfite from sulfate: step 2/3.</text>
</comment>
<evidence type="ECO:0000256" key="6">
    <source>
        <dbReference type="ARBA" id="ARBA00022840"/>
    </source>
</evidence>
<proteinExistence type="inferred from homology"/>
<dbReference type="InterPro" id="IPR024951">
    <property type="entry name" value="Sulfurylase_cat_dom"/>
</dbReference>
<dbReference type="NCBIfam" id="NF004040">
    <property type="entry name" value="PRK05537.1"/>
    <property type="match status" value="1"/>
</dbReference>
<dbReference type="Gene3D" id="3.10.400.10">
    <property type="entry name" value="Sulfate adenylyltransferase"/>
    <property type="match status" value="1"/>
</dbReference>
<keyword evidence="11" id="KW-0418">Kinase</keyword>
<dbReference type="CDD" id="cd02027">
    <property type="entry name" value="APSK"/>
    <property type="match status" value="1"/>
</dbReference>
<evidence type="ECO:0000259" key="9">
    <source>
        <dbReference type="Pfam" id="PF01747"/>
    </source>
</evidence>
<dbReference type="GO" id="GO:0019379">
    <property type="term" value="P:sulfate assimilation, phosphoadenylyl sulfate reduction by phosphoadenylyl-sulfate reductase (thioredoxin)"/>
    <property type="evidence" value="ECO:0007669"/>
    <property type="project" value="TreeGrafter"/>
</dbReference>
<evidence type="ECO:0000256" key="5">
    <source>
        <dbReference type="ARBA" id="ARBA00022741"/>
    </source>
</evidence>
<dbReference type="GO" id="GO:0004781">
    <property type="term" value="F:sulfate adenylyltransferase (ATP) activity"/>
    <property type="evidence" value="ECO:0007669"/>
    <property type="project" value="UniProtKB-EC"/>
</dbReference>
<dbReference type="InterPro" id="IPR050512">
    <property type="entry name" value="Sulf_AdTrans/APS_kinase"/>
</dbReference>
<evidence type="ECO:0000256" key="7">
    <source>
        <dbReference type="ARBA" id="ARBA00049370"/>
    </source>
</evidence>
<dbReference type="Gene3D" id="3.40.50.300">
    <property type="entry name" value="P-loop containing nucleotide triphosphate hydrolases"/>
    <property type="match status" value="1"/>
</dbReference>
<dbReference type="InterPro" id="IPR014729">
    <property type="entry name" value="Rossmann-like_a/b/a_fold"/>
</dbReference>
<dbReference type="Pfam" id="PF14306">
    <property type="entry name" value="PUA_2"/>
    <property type="match status" value="1"/>
</dbReference>
<protein>
    <submittedName>
        <fullName evidence="11">Bifunctional sulfate adenylyltransferase/adenylylsulfate kinase</fullName>
    </submittedName>
</protein>
<keyword evidence="6" id="KW-0067">ATP-binding</keyword>
<dbReference type="GO" id="GO:0010134">
    <property type="term" value="P:sulfate assimilation via adenylyl sulfate reduction"/>
    <property type="evidence" value="ECO:0007669"/>
    <property type="project" value="TreeGrafter"/>
</dbReference>
<dbReference type="InterPro" id="IPR025980">
    <property type="entry name" value="ATP-Sase_PUA-like_dom"/>
</dbReference>
<organism evidence="11">
    <name type="scientific">Aquifex aeolicus</name>
    <dbReference type="NCBI Taxonomy" id="63363"/>
    <lineage>
        <taxon>Bacteria</taxon>
        <taxon>Pseudomonadati</taxon>
        <taxon>Aquificota</taxon>
        <taxon>Aquificia</taxon>
        <taxon>Aquificales</taxon>
        <taxon>Aquificaceae</taxon>
        <taxon>Aquifex</taxon>
    </lineage>
</organism>
<dbReference type="Proteomes" id="UP000885792">
    <property type="component" value="Unassembled WGS sequence"/>
</dbReference>
<dbReference type="SUPFAM" id="SSF52540">
    <property type="entry name" value="P-loop containing nucleoside triphosphate hydrolases"/>
    <property type="match status" value="1"/>
</dbReference>
<dbReference type="InterPro" id="IPR059117">
    <property type="entry name" value="APS_kinase_dom"/>
</dbReference>
<dbReference type="NCBIfam" id="TIGR00455">
    <property type="entry name" value="apsK"/>
    <property type="match status" value="1"/>
</dbReference>
<evidence type="ECO:0000256" key="4">
    <source>
        <dbReference type="ARBA" id="ARBA00022695"/>
    </source>
</evidence>
<dbReference type="PANTHER" id="PTHR42700">
    <property type="entry name" value="SULFATE ADENYLYLTRANSFERASE"/>
    <property type="match status" value="1"/>
</dbReference>
<dbReference type="HAMAP" id="MF_00065">
    <property type="entry name" value="Adenylyl_sulf_kinase"/>
    <property type="match status" value="1"/>
</dbReference>
<feature type="non-terminal residue" evidence="11">
    <location>
        <position position="1"/>
    </location>
</feature>
<feature type="domain" description="Sulphate adenylyltransferase catalytic" evidence="9">
    <location>
        <begin position="78"/>
        <end position="295"/>
    </location>
</feature>
<dbReference type="GO" id="GO:0070814">
    <property type="term" value="P:hydrogen sulfide biosynthetic process"/>
    <property type="evidence" value="ECO:0007669"/>
    <property type="project" value="UniProtKB-UniPathway"/>
</dbReference>
<dbReference type="GO" id="GO:0004020">
    <property type="term" value="F:adenylylsulfate kinase activity"/>
    <property type="evidence" value="ECO:0007669"/>
    <property type="project" value="UniProtKB-EC"/>
</dbReference>
<dbReference type="FunFam" id="3.40.50.300:FF:000802">
    <property type="entry name" value="Sulfate adenylyltransferase"/>
    <property type="match status" value="1"/>
</dbReference>
<comment type="caution">
    <text evidence="11">The sequence shown here is derived from an EMBL/GenBank/DDBJ whole genome shotgun (WGS) entry which is preliminary data.</text>
</comment>
<evidence type="ECO:0000259" key="8">
    <source>
        <dbReference type="Pfam" id="PF01583"/>
    </source>
</evidence>
<dbReference type="Pfam" id="PF01747">
    <property type="entry name" value="ATP-sulfurylase"/>
    <property type="match status" value="1"/>
</dbReference>
<dbReference type="Pfam" id="PF01583">
    <property type="entry name" value="APS_kinase"/>
    <property type="match status" value="1"/>
</dbReference>
<dbReference type="GO" id="GO:0005737">
    <property type="term" value="C:cytoplasm"/>
    <property type="evidence" value="ECO:0007669"/>
    <property type="project" value="TreeGrafter"/>
</dbReference>
<comment type="catalytic activity">
    <reaction evidence="1">
        <text>adenosine 5'-phosphosulfate + ATP = 3'-phosphoadenylyl sulfate + ADP + H(+)</text>
        <dbReference type="Rhea" id="RHEA:24152"/>
        <dbReference type="ChEBI" id="CHEBI:15378"/>
        <dbReference type="ChEBI" id="CHEBI:30616"/>
        <dbReference type="ChEBI" id="CHEBI:58243"/>
        <dbReference type="ChEBI" id="CHEBI:58339"/>
        <dbReference type="ChEBI" id="CHEBI:456216"/>
        <dbReference type="EC" id="2.7.1.25"/>
    </reaction>
</comment>
<feature type="domain" description="ATP-sulfurylase PUA-like" evidence="10">
    <location>
        <begin position="2"/>
        <end position="69"/>
    </location>
</feature>
<reference evidence="11" key="1">
    <citation type="journal article" date="2020" name="mSystems">
        <title>Genome- and Community-Level Interaction Insights into Carbon Utilization and Element Cycling Functions of Hydrothermarchaeota in Hydrothermal Sediment.</title>
        <authorList>
            <person name="Zhou Z."/>
            <person name="Liu Y."/>
            <person name="Xu W."/>
            <person name="Pan J."/>
            <person name="Luo Z.H."/>
            <person name="Li M."/>
        </authorList>
    </citation>
    <scope>NUCLEOTIDE SEQUENCE [LARGE SCALE GENOMIC DNA]</scope>
    <source>
        <strain evidence="11">HyVt-501</strain>
    </source>
</reference>
<sequence>KTLREGEEIVLRDPRNIPLAVMRIEEVYRWDLNYEASNVLKTTDLRHPLVAEMHTWGEYYISGELRVIQLPRHYDFPEYRKTPRQVREELSKLGYEKVVAFQTRNPMHRIHEELTKRAQERIGGALLIHPAVGLTKPGDVDTFTRMRIYKTLYEKYYDRRRTVLAFLPLAMRMAGPREALWHGIIRKNYGATHFIVGRDHAGPGRDSKGRPFYAPYEAQELFARYEEELGVKMIPFEELVYVPEVGGYVERREAEGMGYEYITISGTEVRDSYLRNGRKLPGWFTRPETAEILLETYTPKYRQGFCVWLTGLPCAGKSTIAEILSVMLQARGKRITLLDGDVVRTHLSKGLGFSKEDRITNILRVGFVASEIVRHNGVVICALVSPYRSARNQVRNMMEEGRFIEVFVDAPVEVCEERDVKGMFRKAREGLIKGFTGVDDPYEPPEAPEVHLDTVRLSPEESARKILEHLIKEGFLLE</sequence>
<dbReference type="NCBIfam" id="NF003013">
    <property type="entry name" value="PRK03846.1"/>
    <property type="match status" value="1"/>
</dbReference>
<name>A0A7C5L379_AQUAO</name>
<keyword evidence="3" id="KW-0808">Transferase</keyword>
<dbReference type="PANTHER" id="PTHR42700:SF3">
    <property type="entry name" value="BIFUNCTIONAL SAT_APS KINASE-RELATED"/>
    <property type="match status" value="1"/>
</dbReference>
<keyword evidence="4 11" id="KW-0548">Nucleotidyltransferase</keyword>
<dbReference type="AlphaFoldDB" id="A0A7C5L379"/>
<feature type="domain" description="APS kinase" evidence="8">
    <location>
        <begin position="303"/>
        <end position="453"/>
    </location>
</feature>
<dbReference type="EMBL" id="DRNB01000162">
    <property type="protein sequence ID" value="HHJ64149.1"/>
    <property type="molecule type" value="Genomic_DNA"/>
</dbReference>
<evidence type="ECO:0000313" key="11">
    <source>
        <dbReference type="EMBL" id="HHJ64149.1"/>
    </source>
</evidence>
<evidence type="ECO:0000256" key="2">
    <source>
        <dbReference type="ARBA" id="ARBA00004806"/>
    </source>
</evidence>
<dbReference type="InterPro" id="IPR015947">
    <property type="entry name" value="PUA-like_sf"/>
</dbReference>
<evidence type="ECO:0000256" key="1">
    <source>
        <dbReference type="ARBA" id="ARBA00001823"/>
    </source>
</evidence>